<dbReference type="SUPFAM" id="SSF49329">
    <property type="entry name" value="Cu,Zn superoxide dismutase-like"/>
    <property type="match status" value="1"/>
</dbReference>
<dbReference type="GO" id="GO:0046872">
    <property type="term" value="F:metal ion binding"/>
    <property type="evidence" value="ECO:0007669"/>
    <property type="project" value="InterPro"/>
</dbReference>
<dbReference type="GO" id="GO:0006801">
    <property type="term" value="P:superoxide metabolic process"/>
    <property type="evidence" value="ECO:0007669"/>
    <property type="project" value="InterPro"/>
</dbReference>
<proteinExistence type="inferred from homology"/>
<dbReference type="OrthoDB" id="3297424at2"/>
<evidence type="ECO:0000313" key="4">
    <source>
        <dbReference type="Proteomes" id="UP000236723"/>
    </source>
</evidence>
<keyword evidence="2" id="KW-0732">Signal</keyword>
<evidence type="ECO:0000256" key="2">
    <source>
        <dbReference type="SAM" id="SignalP"/>
    </source>
</evidence>
<keyword evidence="4" id="KW-1185">Reference proteome</keyword>
<accession>A0A1H5ZZV4</accession>
<dbReference type="Gene3D" id="2.60.40.200">
    <property type="entry name" value="Superoxide dismutase, copper/zinc binding domain"/>
    <property type="match status" value="1"/>
</dbReference>
<gene>
    <name evidence="3" type="ORF">SAMN04489712_10582</name>
</gene>
<organism evidence="3 4">
    <name type="scientific">Thermomonospora echinospora</name>
    <dbReference type="NCBI Taxonomy" id="1992"/>
    <lineage>
        <taxon>Bacteria</taxon>
        <taxon>Bacillati</taxon>
        <taxon>Actinomycetota</taxon>
        <taxon>Actinomycetes</taxon>
        <taxon>Streptosporangiales</taxon>
        <taxon>Thermomonosporaceae</taxon>
        <taxon>Thermomonospora</taxon>
    </lineage>
</organism>
<comment type="similarity">
    <text evidence="1">Belongs to the Cu-Zn superoxide dismutase family.</text>
</comment>
<name>A0A1H5ZZV4_9ACTN</name>
<reference evidence="4" key="1">
    <citation type="submission" date="2016-10" db="EMBL/GenBank/DDBJ databases">
        <authorList>
            <person name="Varghese N."/>
            <person name="Submissions S."/>
        </authorList>
    </citation>
    <scope>NUCLEOTIDE SEQUENCE [LARGE SCALE GENOMIC DNA]</scope>
    <source>
        <strain evidence="4">DSM 43163</strain>
    </source>
</reference>
<dbReference type="Proteomes" id="UP000236723">
    <property type="component" value="Unassembled WGS sequence"/>
</dbReference>
<feature type="signal peptide" evidence="2">
    <location>
        <begin position="1"/>
        <end position="26"/>
    </location>
</feature>
<evidence type="ECO:0000313" key="3">
    <source>
        <dbReference type="EMBL" id="SEG41504.1"/>
    </source>
</evidence>
<dbReference type="AlphaFoldDB" id="A0A1H5ZZV4"/>
<feature type="chain" id="PRO_5009292094" evidence="2">
    <location>
        <begin position="27"/>
        <end position="176"/>
    </location>
</feature>
<protein>
    <submittedName>
        <fullName evidence="3">Superoxide dismutase, Cu-Zn family</fullName>
    </submittedName>
</protein>
<dbReference type="RefSeq" id="WP_103938088.1">
    <property type="nucleotide sequence ID" value="NZ_FNVO01000005.1"/>
</dbReference>
<dbReference type="InterPro" id="IPR036423">
    <property type="entry name" value="SOD-like_Cu/Zn_dom_sf"/>
</dbReference>
<evidence type="ECO:0000256" key="1">
    <source>
        <dbReference type="ARBA" id="ARBA00010457"/>
    </source>
</evidence>
<dbReference type="EMBL" id="FNVO01000005">
    <property type="protein sequence ID" value="SEG41504.1"/>
    <property type="molecule type" value="Genomic_DNA"/>
</dbReference>
<sequence>MPFVRHAALAAALAGAVAVPAVPALAEQAPRVITATGPTYVYDRAYQSVRTTVQAGETGNGSWVVLEATGFPSTAVGKTFGAHVHTNKCGARPEDAGPHYQDPRTPRNASLSTREVWLDFTVGPDRVGRAAAVRGWKIPKGAANSIVIHAHSTNPWTGDAGGRLMCQTVPFGDSRR</sequence>